<proteinExistence type="predicted"/>
<organism evidence="1 2">
    <name type="scientific">Kribbella rubisoli</name>
    <dbReference type="NCBI Taxonomy" id="3075929"/>
    <lineage>
        <taxon>Bacteria</taxon>
        <taxon>Bacillati</taxon>
        <taxon>Actinomycetota</taxon>
        <taxon>Actinomycetes</taxon>
        <taxon>Propionibacteriales</taxon>
        <taxon>Kribbellaceae</taxon>
        <taxon>Kribbella</taxon>
    </lineage>
</organism>
<keyword evidence="2" id="KW-1185">Reference proteome</keyword>
<dbReference type="AlphaFoldDB" id="A0A4Q7WS29"/>
<accession>A0A4Q7WS29</accession>
<protein>
    <submittedName>
        <fullName evidence="1">Uncharacterized protein DUF3145</fullName>
    </submittedName>
</protein>
<evidence type="ECO:0000313" key="2">
    <source>
        <dbReference type="Proteomes" id="UP000292027"/>
    </source>
</evidence>
<comment type="caution">
    <text evidence="1">The sequence shown here is derived from an EMBL/GenBank/DDBJ whole genome shotgun (WGS) entry which is preliminary data.</text>
</comment>
<reference evidence="1 2" key="1">
    <citation type="journal article" date="2015" name="Stand. Genomic Sci.">
        <title>Genomic Encyclopedia of Bacterial and Archaeal Type Strains, Phase III: the genomes of soil and plant-associated and newly described type strains.</title>
        <authorList>
            <person name="Whitman W.B."/>
            <person name="Woyke T."/>
            <person name="Klenk H.P."/>
            <person name="Zhou Y."/>
            <person name="Lilburn T.G."/>
            <person name="Beck B.J."/>
            <person name="De Vos P."/>
            <person name="Vandamme P."/>
            <person name="Eisen J.A."/>
            <person name="Garrity G."/>
            <person name="Hugenholtz P."/>
            <person name="Kyrpides N.C."/>
        </authorList>
    </citation>
    <scope>NUCLEOTIDE SEQUENCE [LARGE SCALE GENOMIC DNA]</scope>
    <source>
        <strain evidence="1 2">VKM Ac-2540</strain>
    </source>
</reference>
<dbReference type="Pfam" id="PF11343">
    <property type="entry name" value="DUF3145"/>
    <property type="match status" value="1"/>
</dbReference>
<dbReference type="Proteomes" id="UP000292027">
    <property type="component" value="Unassembled WGS sequence"/>
</dbReference>
<evidence type="ECO:0000313" key="1">
    <source>
        <dbReference type="EMBL" id="RZU12385.1"/>
    </source>
</evidence>
<dbReference type="RefSeq" id="WP_130446981.1">
    <property type="nucleotide sequence ID" value="NZ_SHKR01000014.1"/>
</dbReference>
<dbReference type="EMBL" id="SHKR01000014">
    <property type="protein sequence ID" value="RZU12385.1"/>
    <property type="molecule type" value="Genomic_DNA"/>
</dbReference>
<gene>
    <name evidence="1" type="ORF">EV645_5654</name>
</gene>
<dbReference type="InterPro" id="IPR021491">
    <property type="entry name" value="DUF3145"/>
</dbReference>
<sequence>MATTRGVLYVHTVPSALCPHVEWAAGGILGVPVKLDWTPQPAAQGTYRAELSWQAEAGTAAKLASALRGWQKLRFEVTEEPSNGVEGERYSFTPELGVFHATTGVHGDIMVPEERLKAAMLKAASGEADLTEEVERLLGRPWDDELEPFRYAGDGAPVRWLHQVV</sequence>
<dbReference type="OrthoDB" id="3210860at2"/>
<name>A0A4Q7WS29_9ACTN</name>